<proteinExistence type="predicted"/>
<evidence type="ECO:0000313" key="2">
    <source>
        <dbReference type="Proteomes" id="UP000607653"/>
    </source>
</evidence>
<accession>A0A822YTT0</accession>
<protein>
    <submittedName>
        <fullName evidence="1">Uncharacterized protein</fullName>
    </submittedName>
</protein>
<name>A0A822YTT0_NELNU</name>
<sequence>MTRFSKTQASIGSAKDLFLLNSQYWAGYLLQNPRELKMLTSHLTNGSFQRLYFHTHTKMMEPATVHLKLEDVGS</sequence>
<organism evidence="1 2">
    <name type="scientific">Nelumbo nucifera</name>
    <name type="common">Sacred lotus</name>
    <dbReference type="NCBI Taxonomy" id="4432"/>
    <lineage>
        <taxon>Eukaryota</taxon>
        <taxon>Viridiplantae</taxon>
        <taxon>Streptophyta</taxon>
        <taxon>Embryophyta</taxon>
        <taxon>Tracheophyta</taxon>
        <taxon>Spermatophyta</taxon>
        <taxon>Magnoliopsida</taxon>
        <taxon>Proteales</taxon>
        <taxon>Nelumbonaceae</taxon>
        <taxon>Nelumbo</taxon>
    </lineage>
</organism>
<dbReference type="Proteomes" id="UP000607653">
    <property type="component" value="Unassembled WGS sequence"/>
</dbReference>
<comment type="caution">
    <text evidence="1">The sequence shown here is derived from an EMBL/GenBank/DDBJ whole genome shotgun (WGS) entry which is preliminary data.</text>
</comment>
<keyword evidence="2" id="KW-1185">Reference proteome</keyword>
<evidence type="ECO:0000313" key="1">
    <source>
        <dbReference type="EMBL" id="DAD34951.1"/>
    </source>
</evidence>
<reference evidence="1 2" key="1">
    <citation type="journal article" date="2020" name="Mol. Biol. Evol.">
        <title>Distinct Expression and Methylation Patterns for Genes with Different Fates following a Single Whole-Genome Duplication in Flowering Plants.</title>
        <authorList>
            <person name="Shi T."/>
            <person name="Rahmani R.S."/>
            <person name="Gugger P.F."/>
            <person name="Wang M."/>
            <person name="Li H."/>
            <person name="Zhang Y."/>
            <person name="Li Z."/>
            <person name="Wang Q."/>
            <person name="Van de Peer Y."/>
            <person name="Marchal K."/>
            <person name="Chen J."/>
        </authorList>
    </citation>
    <scope>NUCLEOTIDE SEQUENCE [LARGE SCALE GENOMIC DNA]</scope>
    <source>
        <tissue evidence="1">Leaf</tissue>
    </source>
</reference>
<dbReference type="EMBL" id="DUZY01000004">
    <property type="protein sequence ID" value="DAD34951.1"/>
    <property type="molecule type" value="Genomic_DNA"/>
</dbReference>
<gene>
    <name evidence="1" type="ORF">HUJ06_005591</name>
</gene>
<dbReference type="AlphaFoldDB" id="A0A822YTT0"/>